<organism evidence="2 3">
    <name type="scientific">Drosophila kikkawai</name>
    <name type="common">Fruit fly</name>
    <dbReference type="NCBI Taxonomy" id="30033"/>
    <lineage>
        <taxon>Eukaryota</taxon>
        <taxon>Metazoa</taxon>
        <taxon>Ecdysozoa</taxon>
        <taxon>Arthropoda</taxon>
        <taxon>Hexapoda</taxon>
        <taxon>Insecta</taxon>
        <taxon>Pterygota</taxon>
        <taxon>Neoptera</taxon>
        <taxon>Endopterygota</taxon>
        <taxon>Diptera</taxon>
        <taxon>Brachycera</taxon>
        <taxon>Muscomorpha</taxon>
        <taxon>Ephydroidea</taxon>
        <taxon>Drosophilidae</taxon>
        <taxon>Drosophila</taxon>
        <taxon>Sophophora</taxon>
    </lineage>
</organism>
<dbReference type="Proteomes" id="UP001652661">
    <property type="component" value="Chromosome 3R"/>
</dbReference>
<evidence type="ECO:0000313" key="3">
    <source>
        <dbReference type="RefSeq" id="XP_017036808.1"/>
    </source>
</evidence>
<keyword evidence="2" id="KW-1185">Reference proteome</keyword>
<dbReference type="InterPro" id="IPR028227">
    <property type="entry name" value="UPF0449"/>
</dbReference>
<dbReference type="GeneID" id="108084923"/>
<dbReference type="OrthoDB" id="7954628at2759"/>
<dbReference type="OMA" id="TWWQVFD"/>
<reference evidence="3" key="1">
    <citation type="submission" date="2025-08" db="UniProtKB">
        <authorList>
            <consortium name="RefSeq"/>
        </authorList>
    </citation>
    <scope>IDENTIFICATION</scope>
    <source>
        <strain evidence="3">14028-0561.14</strain>
        <tissue evidence="3">Whole fly</tissue>
    </source>
</reference>
<dbReference type="Pfam" id="PF15136">
    <property type="entry name" value="UPF0449"/>
    <property type="match status" value="1"/>
</dbReference>
<dbReference type="RefSeq" id="XP_017036808.1">
    <property type="nucleotide sequence ID" value="XM_017181319.2"/>
</dbReference>
<sequence>MFRKSKPKIEPPPPTPSVEEMFEDLKTFEINQTSISNATDGFDLEQALLTESADSLTLPTWWKVFDEYERKVKKLAASEEDLEHHRIQLQECRDKLGKNANALREGIKKQQAMAKEALNVN</sequence>
<name>A0A6P4JPR7_DROKI</name>
<evidence type="ECO:0000256" key="1">
    <source>
        <dbReference type="SAM" id="Coils"/>
    </source>
</evidence>
<accession>A0A6P4JPR7</accession>
<dbReference type="AlphaFoldDB" id="A0A6P4JPR7"/>
<proteinExistence type="predicted"/>
<protein>
    <submittedName>
        <fullName evidence="3">Uncharacterized protein</fullName>
    </submittedName>
</protein>
<keyword evidence="1" id="KW-0175">Coiled coil</keyword>
<feature type="coiled-coil region" evidence="1">
    <location>
        <begin position="65"/>
        <end position="95"/>
    </location>
</feature>
<evidence type="ECO:0000313" key="2">
    <source>
        <dbReference type="Proteomes" id="UP001652661"/>
    </source>
</evidence>
<gene>
    <name evidence="3" type="primary">LOC108084923</name>
</gene>